<dbReference type="GeneID" id="68111379"/>
<dbReference type="EMBL" id="VFQX01000036">
    <property type="protein sequence ID" value="KAF0976866.1"/>
    <property type="molecule type" value="Genomic_DNA"/>
</dbReference>
<accession>A0A6A5BPD4</accession>
<evidence type="ECO:0000313" key="2">
    <source>
        <dbReference type="Proteomes" id="UP000444721"/>
    </source>
</evidence>
<protein>
    <submittedName>
        <fullName evidence="1">Uncharacterized protein</fullName>
    </submittedName>
</protein>
<comment type="caution">
    <text evidence="1">The sequence shown here is derived from an EMBL/GenBank/DDBJ whole genome shotgun (WGS) entry which is preliminary data.</text>
</comment>
<dbReference type="VEuPathDB" id="AmoebaDB:FDP41_004161"/>
<dbReference type="VEuPathDB" id="AmoebaDB:NfTy_068700"/>
<keyword evidence="2" id="KW-1185">Reference proteome</keyword>
<dbReference type="RefSeq" id="XP_044561579.1">
    <property type="nucleotide sequence ID" value="XM_044707546.1"/>
</dbReference>
<evidence type="ECO:0000313" key="1">
    <source>
        <dbReference type="EMBL" id="KAF0976866.1"/>
    </source>
</evidence>
<dbReference type="OMA" id="EPELIQG"/>
<dbReference type="OrthoDB" id="10255120at2759"/>
<proteinExistence type="predicted"/>
<organism evidence="1 2">
    <name type="scientific">Naegleria fowleri</name>
    <name type="common">Brain eating amoeba</name>
    <dbReference type="NCBI Taxonomy" id="5763"/>
    <lineage>
        <taxon>Eukaryota</taxon>
        <taxon>Discoba</taxon>
        <taxon>Heterolobosea</taxon>
        <taxon>Tetramitia</taxon>
        <taxon>Eutetramitia</taxon>
        <taxon>Vahlkampfiidae</taxon>
        <taxon>Naegleria</taxon>
    </lineage>
</organism>
<sequence>MPAATPAPHTIFSYQGYDIDIGPKNAGPLVLFLGTTPTLEDVKVFVQSLYGDCKIVPSPQERKALHSSLEHAQPEFIQGDLNFIERPKWPGLQFPQLRELQKTESEKKIDEIVESESQSEKYKNAYMKELIKKAEVALSSLNAAKKKHQALMLKNELDAFRTVAREYGEGSRARVQQQILLENRLNSLAL</sequence>
<name>A0A6A5BPD4_NAEFO</name>
<dbReference type="AlphaFoldDB" id="A0A6A5BPD4"/>
<dbReference type="Proteomes" id="UP000444721">
    <property type="component" value="Unassembled WGS sequence"/>
</dbReference>
<dbReference type="VEuPathDB" id="AmoebaDB:NF0042080"/>
<reference evidence="1 2" key="1">
    <citation type="journal article" date="2019" name="Sci. Rep.">
        <title>Nanopore sequencing improves the draft genome of the human pathogenic amoeba Naegleria fowleri.</title>
        <authorList>
            <person name="Liechti N."/>
            <person name="Schurch N."/>
            <person name="Bruggmann R."/>
            <person name="Wittwer M."/>
        </authorList>
    </citation>
    <scope>NUCLEOTIDE SEQUENCE [LARGE SCALE GENOMIC DNA]</scope>
    <source>
        <strain evidence="1 2">ATCC 30894</strain>
    </source>
</reference>
<gene>
    <name evidence="1" type="ORF">FDP41_004161</name>
</gene>